<sequence>MAAPTPGEPVLISLSTPARRSLLDGLIRAPGESPAGIPVLDADAPDAEIADFLAGIAHTDTGYIARTSHGDRALAVLAATAAALCGDDIRTALTTPDLPFLTGLKPPAVEAVRGILRAIETDAPDTVRAHLAVLEP</sequence>
<accession>A0A366DNS7</accession>
<dbReference type="Proteomes" id="UP000252586">
    <property type="component" value="Unassembled WGS sequence"/>
</dbReference>
<gene>
    <name evidence="1" type="ORF">DFR74_104461</name>
</gene>
<proteinExistence type="predicted"/>
<organism evidence="1 2">
    <name type="scientific">Nocardia puris</name>
    <dbReference type="NCBI Taxonomy" id="208602"/>
    <lineage>
        <taxon>Bacteria</taxon>
        <taxon>Bacillati</taxon>
        <taxon>Actinomycetota</taxon>
        <taxon>Actinomycetes</taxon>
        <taxon>Mycobacteriales</taxon>
        <taxon>Nocardiaceae</taxon>
        <taxon>Nocardia</taxon>
    </lineage>
</organism>
<evidence type="ECO:0000313" key="2">
    <source>
        <dbReference type="Proteomes" id="UP000252586"/>
    </source>
</evidence>
<dbReference type="EMBL" id="QNRE01000004">
    <property type="protein sequence ID" value="RBO91753.1"/>
    <property type="molecule type" value="Genomic_DNA"/>
</dbReference>
<dbReference type="STRING" id="1210090.GCA_001613185_03461"/>
<dbReference type="RefSeq" id="WP_067509854.1">
    <property type="nucleotide sequence ID" value="NZ_CP107943.1"/>
</dbReference>
<reference evidence="1 2" key="1">
    <citation type="submission" date="2018-06" db="EMBL/GenBank/DDBJ databases">
        <title>Genomic Encyclopedia of Type Strains, Phase IV (KMG-IV): sequencing the most valuable type-strain genomes for metagenomic binning, comparative biology and taxonomic classification.</title>
        <authorList>
            <person name="Goeker M."/>
        </authorList>
    </citation>
    <scope>NUCLEOTIDE SEQUENCE [LARGE SCALE GENOMIC DNA]</scope>
    <source>
        <strain evidence="1 2">DSM 44599</strain>
    </source>
</reference>
<comment type="caution">
    <text evidence="1">The sequence shown here is derived from an EMBL/GenBank/DDBJ whole genome shotgun (WGS) entry which is preliminary data.</text>
</comment>
<dbReference type="AlphaFoldDB" id="A0A366DNS7"/>
<keyword evidence="2" id="KW-1185">Reference proteome</keyword>
<protein>
    <submittedName>
        <fullName evidence="1">Uncharacterized protein</fullName>
    </submittedName>
</protein>
<dbReference type="OrthoDB" id="4551520at2"/>
<name>A0A366DNS7_9NOCA</name>
<evidence type="ECO:0000313" key="1">
    <source>
        <dbReference type="EMBL" id="RBO91753.1"/>
    </source>
</evidence>